<dbReference type="AlphaFoldDB" id="A0A5J4LBB2"/>
<evidence type="ECO:0000313" key="1">
    <source>
        <dbReference type="EMBL" id="GES27928.1"/>
    </source>
</evidence>
<protein>
    <submittedName>
        <fullName evidence="1">Uncharacterized protein</fullName>
    </submittedName>
</protein>
<name>A0A5J4LBB2_9ACTN</name>
<dbReference type="OrthoDB" id="4275455at2"/>
<keyword evidence="2" id="KW-1185">Reference proteome</keyword>
<sequence>MATSPQRPDYQCIAQLERELGMGKRQSERGIRPNPVCLVKNCAADTTELRTWSGQLIRRVYQH</sequence>
<dbReference type="Proteomes" id="UP000325598">
    <property type="component" value="Unassembled WGS sequence"/>
</dbReference>
<dbReference type="EMBL" id="BLAG01000004">
    <property type="protein sequence ID" value="GES27928.1"/>
    <property type="molecule type" value="Genomic_DNA"/>
</dbReference>
<reference evidence="1 2" key="1">
    <citation type="submission" date="2019-10" db="EMBL/GenBank/DDBJ databases">
        <title>Whole genome shotgun sequence of Streptomyces angustmyceticus NBRC 3934.</title>
        <authorList>
            <person name="Hosoyama A."/>
            <person name="Ichikawa N."/>
            <person name="Kimura A."/>
            <person name="Kitahashi Y."/>
            <person name="Komaki H."/>
            <person name="Uohara A."/>
        </authorList>
    </citation>
    <scope>NUCLEOTIDE SEQUENCE [LARGE SCALE GENOMIC DNA]</scope>
    <source>
        <strain evidence="1 2">NBRC 3934</strain>
    </source>
</reference>
<dbReference type="RefSeq" id="WP_086718678.1">
    <property type="nucleotide sequence ID" value="NZ_BLAG01000004.1"/>
</dbReference>
<comment type="caution">
    <text evidence="1">The sequence shown here is derived from an EMBL/GenBank/DDBJ whole genome shotgun (WGS) entry which is preliminary data.</text>
</comment>
<gene>
    <name evidence="1" type="ORF">San01_04150</name>
</gene>
<dbReference type="GeneID" id="96749677"/>
<proteinExistence type="predicted"/>
<accession>A0A5J4LBB2</accession>
<organism evidence="1 2">
    <name type="scientific">Streptomyces angustmyceticus</name>
    <dbReference type="NCBI Taxonomy" id="285578"/>
    <lineage>
        <taxon>Bacteria</taxon>
        <taxon>Bacillati</taxon>
        <taxon>Actinomycetota</taxon>
        <taxon>Actinomycetes</taxon>
        <taxon>Kitasatosporales</taxon>
        <taxon>Streptomycetaceae</taxon>
        <taxon>Streptomyces</taxon>
    </lineage>
</organism>
<evidence type="ECO:0000313" key="2">
    <source>
        <dbReference type="Proteomes" id="UP000325598"/>
    </source>
</evidence>